<proteinExistence type="predicted"/>
<feature type="region of interest" description="Disordered" evidence="1">
    <location>
        <begin position="511"/>
        <end position="531"/>
    </location>
</feature>
<feature type="compositionally biased region" description="Basic and acidic residues" evidence="1">
    <location>
        <begin position="182"/>
        <end position="193"/>
    </location>
</feature>
<feature type="compositionally biased region" description="Basic and acidic residues" evidence="1">
    <location>
        <begin position="13"/>
        <end position="27"/>
    </location>
</feature>
<protein>
    <submittedName>
        <fullName evidence="2">SNF5 like protein</fullName>
    </submittedName>
</protein>
<evidence type="ECO:0000256" key="1">
    <source>
        <dbReference type="SAM" id="MobiDB-lite"/>
    </source>
</evidence>
<organism evidence="2 3">
    <name type="scientific">Cryptosporidium canis</name>
    <dbReference type="NCBI Taxonomy" id="195482"/>
    <lineage>
        <taxon>Eukaryota</taxon>
        <taxon>Sar</taxon>
        <taxon>Alveolata</taxon>
        <taxon>Apicomplexa</taxon>
        <taxon>Conoidasida</taxon>
        <taxon>Coccidia</taxon>
        <taxon>Eucoccidiorida</taxon>
        <taxon>Eimeriorina</taxon>
        <taxon>Cryptosporidiidae</taxon>
        <taxon>Cryptosporidium</taxon>
    </lineage>
</organism>
<feature type="region of interest" description="Disordered" evidence="1">
    <location>
        <begin position="1"/>
        <end position="32"/>
    </location>
</feature>
<evidence type="ECO:0000313" key="3">
    <source>
        <dbReference type="Proteomes" id="UP001071777"/>
    </source>
</evidence>
<name>A0ABQ8P763_9CRYT</name>
<sequence length="589" mass="67708">MGRKKIKNAQPIEKQDVSDEHVKKDSQDPVLSGKKPIFEDHLLESVNQENITVADIKRITSKTFDFLRATGLRQTHISATTGINQSILSIILRDPCTKTISVNRKKDVIIRLCEYYNKINQGLVSSDPLTAPKICNSKKNGEVNQRKRSHSKRNASEDDDTNSVLHNSENSDSRPYQQGNFEEEKKAAEDNHTYRIGPNHVSSDLNEFGIMNMCIPSGDKESEPTRKNIFLLTSCTKCPVSNKEVRTTRSFLDSSYGAPISSFVDGNALMEFTEFKHLFSLGDIPMEKKDYFTKMVLRPILIPLSVNLRHFIASTCNENHTSNEGNQSKYNPPAILSTLKGKNFRAEKFIWSSSSDTNSLWAFIESLSRERHLSTFMNNDRKKRVFKWVAKEIENYKSLYLQFLCLIMNLDINPENNSLLICEIYLNESYGDVVINDKFKWNISNPTNLLQEYIEYLVSDLKLPHELFSELLYSATKQVFDEITDFVKKFDHIYMDTANVKNNLIKTSDQCEDDTSSNSSMGAGSQTRTSVTNLNQDISRLPFYGNFVEWGNRAELEYDSDDNAKIYPIIENAEEKRQIENRNRFRKRR</sequence>
<dbReference type="EMBL" id="JAPCXB010000068">
    <property type="protein sequence ID" value="KAJ1610737.1"/>
    <property type="molecule type" value="Genomic_DNA"/>
</dbReference>
<comment type="caution">
    <text evidence="2">The sequence shown here is derived from an EMBL/GenBank/DDBJ whole genome shotgun (WGS) entry which is preliminary data.</text>
</comment>
<accession>A0ABQ8P763</accession>
<feature type="region of interest" description="Disordered" evidence="1">
    <location>
        <begin position="135"/>
        <end position="198"/>
    </location>
</feature>
<gene>
    <name evidence="2" type="ORF">OJ252_1826</name>
</gene>
<evidence type="ECO:0000313" key="2">
    <source>
        <dbReference type="EMBL" id="KAJ1610737.1"/>
    </source>
</evidence>
<reference evidence="2" key="1">
    <citation type="submission" date="2022-10" db="EMBL/GenBank/DDBJ databases">
        <title>Adaptive evolution leads to modifications in subtelomeric GC content in a zoonotic Cryptosporidium species.</title>
        <authorList>
            <person name="Li J."/>
            <person name="Feng Y."/>
            <person name="Xiao L."/>
        </authorList>
    </citation>
    <scope>NUCLEOTIDE SEQUENCE</scope>
    <source>
        <strain evidence="2">25894</strain>
    </source>
</reference>
<dbReference type="Proteomes" id="UP001071777">
    <property type="component" value="Unassembled WGS sequence"/>
</dbReference>
<feature type="compositionally biased region" description="Polar residues" evidence="1">
    <location>
        <begin position="516"/>
        <end position="531"/>
    </location>
</feature>
<feature type="compositionally biased region" description="Polar residues" evidence="1">
    <location>
        <begin position="162"/>
        <end position="180"/>
    </location>
</feature>
<keyword evidence="3" id="KW-1185">Reference proteome</keyword>